<evidence type="ECO:0000256" key="1">
    <source>
        <dbReference type="ARBA" id="ARBA00004141"/>
    </source>
</evidence>
<evidence type="ECO:0000259" key="6">
    <source>
        <dbReference type="Pfam" id="PF06271"/>
    </source>
</evidence>
<evidence type="ECO:0000256" key="3">
    <source>
        <dbReference type="ARBA" id="ARBA00022989"/>
    </source>
</evidence>
<feature type="transmembrane region" description="Helical" evidence="5">
    <location>
        <begin position="99"/>
        <end position="117"/>
    </location>
</feature>
<evidence type="ECO:0000313" key="7">
    <source>
        <dbReference type="EMBL" id="SDF19812.1"/>
    </source>
</evidence>
<name>A0A1G7J4B6_9EURY</name>
<keyword evidence="3 5" id="KW-1133">Transmembrane helix</keyword>
<dbReference type="EMBL" id="FNBO01000002">
    <property type="protein sequence ID" value="SDF19812.1"/>
    <property type="molecule type" value="Genomic_DNA"/>
</dbReference>
<organism evidence="7 8">
    <name type="scientific">Halorubrum xinjiangense</name>
    <dbReference type="NCBI Taxonomy" id="261291"/>
    <lineage>
        <taxon>Archaea</taxon>
        <taxon>Methanobacteriati</taxon>
        <taxon>Methanobacteriota</taxon>
        <taxon>Stenosarchaea group</taxon>
        <taxon>Halobacteria</taxon>
        <taxon>Halobacteriales</taxon>
        <taxon>Haloferacaceae</taxon>
        <taxon>Halorubrum</taxon>
    </lineage>
</organism>
<protein>
    <submittedName>
        <fullName evidence="7">Uncharacterized membrane protein YckC, RDD family</fullName>
    </submittedName>
</protein>
<feature type="transmembrane region" description="Helical" evidence="5">
    <location>
        <begin position="20"/>
        <end position="41"/>
    </location>
</feature>
<gene>
    <name evidence="7" type="ORF">SAMN04488067_102294</name>
</gene>
<dbReference type="PANTHER" id="PTHR38480">
    <property type="entry name" value="SLR0254 PROTEIN"/>
    <property type="match status" value="1"/>
</dbReference>
<proteinExistence type="predicted"/>
<feature type="transmembrane region" description="Helical" evidence="5">
    <location>
        <begin position="48"/>
        <end position="65"/>
    </location>
</feature>
<dbReference type="AlphaFoldDB" id="A0A1G7J4B6"/>
<dbReference type="RefSeq" id="WP_149797811.1">
    <property type="nucleotide sequence ID" value="NZ_FNBO01000002.1"/>
</dbReference>
<dbReference type="PANTHER" id="PTHR38480:SF1">
    <property type="entry name" value="SLR0254 PROTEIN"/>
    <property type="match status" value="1"/>
</dbReference>
<evidence type="ECO:0000256" key="2">
    <source>
        <dbReference type="ARBA" id="ARBA00022692"/>
    </source>
</evidence>
<dbReference type="Pfam" id="PF06271">
    <property type="entry name" value="RDD"/>
    <property type="match status" value="1"/>
</dbReference>
<keyword evidence="8" id="KW-1185">Reference proteome</keyword>
<evidence type="ECO:0000256" key="4">
    <source>
        <dbReference type="ARBA" id="ARBA00023136"/>
    </source>
</evidence>
<evidence type="ECO:0000313" key="8">
    <source>
        <dbReference type="Proteomes" id="UP000324020"/>
    </source>
</evidence>
<feature type="domain" description="RDD" evidence="6">
    <location>
        <begin position="10"/>
        <end position="129"/>
    </location>
</feature>
<dbReference type="GO" id="GO:0016020">
    <property type="term" value="C:membrane"/>
    <property type="evidence" value="ECO:0007669"/>
    <property type="project" value="UniProtKB-SubCell"/>
</dbReference>
<keyword evidence="4 5" id="KW-0472">Membrane</keyword>
<accession>A0A1G7J4B6</accession>
<keyword evidence="2 5" id="KW-0812">Transmembrane</keyword>
<sequence length="136" mass="13932">MGTPYAQSQLASVTARGGAWLVDIVASVAVAAVVSSLVGVVSAGLADLAFLLVTVGWYVVSEAVWGNTPGKWAAGIEVVGTDGEEVSALAAVTRNVTKMLGGLSLLLILAGVVFIADSRENQRLGDRFADTMVVRA</sequence>
<dbReference type="OrthoDB" id="288430at2157"/>
<dbReference type="InterPro" id="IPR010432">
    <property type="entry name" value="RDD"/>
</dbReference>
<evidence type="ECO:0000256" key="5">
    <source>
        <dbReference type="SAM" id="Phobius"/>
    </source>
</evidence>
<comment type="subcellular location">
    <subcellularLocation>
        <location evidence="1">Membrane</location>
        <topology evidence="1">Multi-pass membrane protein</topology>
    </subcellularLocation>
</comment>
<reference evidence="7 8" key="1">
    <citation type="submission" date="2016-10" db="EMBL/GenBank/DDBJ databases">
        <authorList>
            <person name="Varghese N."/>
            <person name="Submissions S."/>
        </authorList>
    </citation>
    <scope>NUCLEOTIDE SEQUENCE [LARGE SCALE GENOMIC DNA]</scope>
    <source>
        <strain evidence="7 8">CGMCC 1.3527</strain>
    </source>
</reference>
<dbReference type="Proteomes" id="UP000324020">
    <property type="component" value="Unassembled WGS sequence"/>
</dbReference>